<name>A0A0H3GY07_KLEPH</name>
<organism evidence="3 4">
    <name type="scientific">Klebsiella pneumoniae subsp. pneumoniae (strain HS11286)</name>
    <dbReference type="NCBI Taxonomy" id="1125630"/>
    <lineage>
        <taxon>Bacteria</taxon>
        <taxon>Pseudomonadati</taxon>
        <taxon>Pseudomonadota</taxon>
        <taxon>Gammaproteobacteria</taxon>
        <taxon>Enterobacterales</taxon>
        <taxon>Enterobacteriaceae</taxon>
        <taxon>Klebsiella/Raoultella group</taxon>
        <taxon>Klebsiella</taxon>
        <taxon>Klebsiella pneumoniae complex</taxon>
    </lineage>
</organism>
<keyword evidence="2" id="KW-0812">Transmembrane</keyword>
<dbReference type="EMBL" id="CP003223">
    <property type="protein sequence ID" value="AEW91957.1"/>
    <property type="molecule type" value="Genomic_DNA"/>
</dbReference>
<feature type="region of interest" description="Disordered" evidence="1">
    <location>
        <begin position="109"/>
        <end position="144"/>
    </location>
</feature>
<dbReference type="RefSeq" id="YP_005220856.1">
    <property type="nucleotide sequence ID" value="NC_016838.1"/>
</dbReference>
<accession>A0A0H3GY07</accession>
<keyword evidence="2" id="KW-0472">Membrane</keyword>
<proteinExistence type="predicted"/>
<evidence type="ECO:0000313" key="3">
    <source>
        <dbReference type="EMBL" id="AEW91957.1"/>
    </source>
</evidence>
<dbReference type="KEGG" id="kpm:KPHS_p100490"/>
<feature type="transmembrane region" description="Helical" evidence="2">
    <location>
        <begin position="44"/>
        <end position="74"/>
    </location>
</feature>
<protein>
    <submittedName>
        <fullName evidence="3">Uncharacterized protein</fullName>
    </submittedName>
</protein>
<dbReference type="HOGENOM" id="CLU_1793933_0_0_6"/>
<dbReference type="GeneID" id="11817945"/>
<gene>
    <name evidence="3" type="ordered locus">KPHS_p100490</name>
</gene>
<feature type="compositionally biased region" description="Basic and acidic residues" evidence="1">
    <location>
        <begin position="109"/>
        <end position="138"/>
    </location>
</feature>
<keyword evidence="4" id="KW-1185">Reference proteome</keyword>
<sequence length="144" mass="16306">MIALIERDLKKKEEAEKKNKNETVVNLFLLNEKSKLLKAKTLSVVIVIASALTVFFFGIPIWSVLIGLIPLVLIEMKDRVITYRVAKGYFGRNAPEAIQLVKFIRENTDKFDSNDSGDGRRKVLNPEKEKNVSADDTVKGWQNA</sequence>
<dbReference type="Proteomes" id="UP000007841">
    <property type="component" value="Plasmid pKPHS1"/>
</dbReference>
<evidence type="ECO:0000256" key="1">
    <source>
        <dbReference type="SAM" id="MobiDB-lite"/>
    </source>
</evidence>
<keyword evidence="2" id="KW-1133">Transmembrane helix</keyword>
<evidence type="ECO:0000256" key="2">
    <source>
        <dbReference type="SAM" id="Phobius"/>
    </source>
</evidence>
<geneLocation type="plasmid" evidence="3 4">
    <name>pKPHS1</name>
</geneLocation>
<keyword evidence="3" id="KW-0614">Plasmid</keyword>
<dbReference type="RefSeq" id="WP_014342113.1">
    <property type="nucleotide sequence ID" value="NC_016838.1"/>
</dbReference>
<dbReference type="AlphaFoldDB" id="A0A0H3GY07"/>
<reference evidence="4" key="1">
    <citation type="journal article" date="2012" name="J. Bacteriol.">
        <title>Complete genome sequence of Klebsiella pneumoniae subsp. pneumoniae HS11286, a multidrug-resistant strain isolated from human sputum.</title>
        <authorList>
            <person name="Liu P."/>
            <person name="Li P."/>
            <person name="Jiang X."/>
            <person name="Bi D."/>
            <person name="Xie Y."/>
            <person name="Tai C."/>
            <person name="Deng Z."/>
            <person name="Rajakumar K."/>
            <person name="Ou H.Y."/>
        </authorList>
    </citation>
    <scope>NUCLEOTIDE SEQUENCE [LARGE SCALE GENOMIC DNA]</scope>
    <source>
        <strain evidence="4">HS11286</strain>
        <plasmid evidence="4">pKPHS1</plasmid>
    </source>
</reference>
<evidence type="ECO:0000313" key="4">
    <source>
        <dbReference type="Proteomes" id="UP000007841"/>
    </source>
</evidence>